<dbReference type="Gene3D" id="1.10.10.10">
    <property type="entry name" value="Winged helix-like DNA-binding domain superfamily/Winged helix DNA-binding domain"/>
    <property type="match status" value="2"/>
</dbReference>
<dbReference type="EMBL" id="BAAALF010000052">
    <property type="protein sequence ID" value="GAA1240203.1"/>
    <property type="molecule type" value="Genomic_DNA"/>
</dbReference>
<proteinExistence type="predicted"/>
<dbReference type="PANTHER" id="PTHR30154">
    <property type="entry name" value="LEUCINE-RESPONSIVE REGULATORY PROTEIN"/>
    <property type="match status" value="1"/>
</dbReference>
<organism evidence="5 6">
    <name type="scientific">Kitasatospora nipponensis</name>
    <dbReference type="NCBI Taxonomy" id="258049"/>
    <lineage>
        <taxon>Bacteria</taxon>
        <taxon>Bacillati</taxon>
        <taxon>Actinomycetota</taxon>
        <taxon>Actinomycetes</taxon>
        <taxon>Kitasatosporales</taxon>
        <taxon>Streptomycetaceae</taxon>
        <taxon>Kitasatospora</taxon>
    </lineage>
</organism>
<dbReference type="SUPFAM" id="SSF46785">
    <property type="entry name" value="Winged helix' DNA-binding domain"/>
    <property type="match status" value="2"/>
</dbReference>
<dbReference type="RefSeq" id="WP_344442460.1">
    <property type="nucleotide sequence ID" value="NZ_BAAALF010000052.1"/>
</dbReference>
<dbReference type="PRINTS" id="PR00033">
    <property type="entry name" value="HTHASNC"/>
</dbReference>
<feature type="domain" description="HTH asnC-type" evidence="4">
    <location>
        <begin position="156"/>
        <end position="216"/>
    </location>
</feature>
<accession>A0ABN1W8E7</accession>
<dbReference type="InterPro" id="IPR036388">
    <property type="entry name" value="WH-like_DNA-bd_sf"/>
</dbReference>
<evidence type="ECO:0000313" key="5">
    <source>
        <dbReference type="EMBL" id="GAA1240203.1"/>
    </source>
</evidence>
<sequence length="302" mass="31489">MLDTTDAALVQELQRDGRVGYQRLAQLLGISREAARARVQRLLQRGAVRIVGIVPPAVAGIEVVAHVSLDVAGAVGAVAEAAAARAASSFVSCTAGGQAVIAEVRVPDGAALEEEFAALRATAGVRGLEVFRCTELVRDAYSPALAPSRGSAPPVLDQVDRRLLGLLQLDGRASFAALAERIGLSQPATRARVLRLLEEGAVHVTGLVESHALGVREAAGVGLGVAGEVRAVAEAATRLPGVNYVATGYGRFDVVCGLDAPDRSALLTGLEAVRALPGVTRSETWVHLQIVKESYTYDLPVR</sequence>
<dbReference type="SMART" id="SM00344">
    <property type="entry name" value="HTH_ASNC"/>
    <property type="match status" value="2"/>
</dbReference>
<keyword evidence="6" id="KW-1185">Reference proteome</keyword>
<protein>
    <recommendedName>
        <fullName evidence="4">HTH asnC-type domain-containing protein</fullName>
    </recommendedName>
</protein>
<evidence type="ECO:0000313" key="6">
    <source>
        <dbReference type="Proteomes" id="UP001500037"/>
    </source>
</evidence>
<dbReference type="InterPro" id="IPR011008">
    <property type="entry name" value="Dimeric_a/b-barrel"/>
</dbReference>
<evidence type="ECO:0000256" key="3">
    <source>
        <dbReference type="ARBA" id="ARBA00023163"/>
    </source>
</evidence>
<dbReference type="Gene3D" id="3.30.70.920">
    <property type="match status" value="1"/>
</dbReference>
<dbReference type="PROSITE" id="PS50956">
    <property type="entry name" value="HTH_ASNC_2"/>
    <property type="match status" value="2"/>
</dbReference>
<dbReference type="InterPro" id="IPR019885">
    <property type="entry name" value="Tscrpt_reg_HTH_AsnC-type_CS"/>
</dbReference>
<feature type="domain" description="HTH asnC-type" evidence="4">
    <location>
        <begin position="2"/>
        <end position="62"/>
    </location>
</feature>
<keyword evidence="2" id="KW-0238">DNA-binding</keyword>
<keyword evidence="1" id="KW-0805">Transcription regulation</keyword>
<keyword evidence="3" id="KW-0804">Transcription</keyword>
<dbReference type="SUPFAM" id="SSF54909">
    <property type="entry name" value="Dimeric alpha+beta barrel"/>
    <property type="match status" value="1"/>
</dbReference>
<dbReference type="PROSITE" id="PS00519">
    <property type="entry name" value="HTH_ASNC_1"/>
    <property type="match status" value="1"/>
</dbReference>
<dbReference type="Pfam" id="PF13404">
    <property type="entry name" value="HTH_AsnC-type"/>
    <property type="match status" value="2"/>
</dbReference>
<reference evidence="5 6" key="1">
    <citation type="journal article" date="2019" name="Int. J. Syst. Evol. Microbiol.">
        <title>The Global Catalogue of Microorganisms (GCM) 10K type strain sequencing project: providing services to taxonomists for standard genome sequencing and annotation.</title>
        <authorList>
            <consortium name="The Broad Institute Genomics Platform"/>
            <consortium name="The Broad Institute Genome Sequencing Center for Infectious Disease"/>
            <person name="Wu L."/>
            <person name="Ma J."/>
        </authorList>
    </citation>
    <scope>NUCLEOTIDE SEQUENCE [LARGE SCALE GENOMIC DNA]</scope>
    <source>
        <strain evidence="5 6">JCM 13004</strain>
    </source>
</reference>
<dbReference type="Proteomes" id="UP001500037">
    <property type="component" value="Unassembled WGS sequence"/>
</dbReference>
<dbReference type="InterPro" id="IPR036390">
    <property type="entry name" value="WH_DNA-bd_sf"/>
</dbReference>
<dbReference type="InterPro" id="IPR000485">
    <property type="entry name" value="AsnC-type_HTH_dom"/>
</dbReference>
<name>A0ABN1W8E7_9ACTN</name>
<comment type="caution">
    <text evidence="5">The sequence shown here is derived from an EMBL/GenBank/DDBJ whole genome shotgun (WGS) entry which is preliminary data.</text>
</comment>
<dbReference type="PANTHER" id="PTHR30154:SF34">
    <property type="entry name" value="TRANSCRIPTIONAL REGULATOR AZLB"/>
    <property type="match status" value="1"/>
</dbReference>
<evidence type="ECO:0000259" key="4">
    <source>
        <dbReference type="PROSITE" id="PS50956"/>
    </source>
</evidence>
<evidence type="ECO:0000256" key="1">
    <source>
        <dbReference type="ARBA" id="ARBA00023015"/>
    </source>
</evidence>
<evidence type="ECO:0000256" key="2">
    <source>
        <dbReference type="ARBA" id="ARBA00023125"/>
    </source>
</evidence>
<dbReference type="InterPro" id="IPR019888">
    <property type="entry name" value="Tscrpt_reg_AsnC-like"/>
</dbReference>
<gene>
    <name evidence="5" type="ORF">GCM10009665_33830</name>
</gene>